<dbReference type="PROSITE" id="PS51318">
    <property type="entry name" value="TAT"/>
    <property type="match status" value="1"/>
</dbReference>
<accession>A0A7S0Z932</accession>
<sequence>MAVETRGAPRAGRTRRRAMGSARVALAAVAIAGCVTVALALEGQGQVVSIDGNSDVTIDCTSTSLPSGTFPFPLNVEAVAVSDTWDFTVAYLTGAAVNCDKCFRLARPVSTSDVTTVYNGVNGVEVSICGTSGGDTIAPLATRISSMESTQGVVTTAVANDISTFQTKFNEMYGYQNTEAPHVRSTINEADAGWQDFTDGNTNLFEMNYLEFENGHQFVFTDSEYNNRACGESTSDTTNYVTFVTLQEQGVNVRRLQCVMRDSRWASPV</sequence>
<evidence type="ECO:0000313" key="1">
    <source>
        <dbReference type="EMBL" id="CAD8814523.1"/>
    </source>
</evidence>
<organism evidence="1">
    <name type="scientific">Ostreococcus mediterraneus</name>
    <dbReference type="NCBI Taxonomy" id="1486918"/>
    <lineage>
        <taxon>Eukaryota</taxon>
        <taxon>Viridiplantae</taxon>
        <taxon>Chlorophyta</taxon>
        <taxon>Mamiellophyceae</taxon>
        <taxon>Mamiellales</taxon>
        <taxon>Bathycoccaceae</taxon>
        <taxon>Ostreococcus</taxon>
    </lineage>
</organism>
<dbReference type="AlphaFoldDB" id="A0A7S0Z932"/>
<protein>
    <submittedName>
        <fullName evidence="1">Uncharacterized protein</fullName>
    </submittedName>
</protein>
<proteinExistence type="predicted"/>
<dbReference type="PROSITE" id="PS51257">
    <property type="entry name" value="PROKAR_LIPOPROTEIN"/>
    <property type="match status" value="1"/>
</dbReference>
<dbReference type="EMBL" id="HBFO01007981">
    <property type="protein sequence ID" value="CAD8814523.1"/>
    <property type="molecule type" value="Transcribed_RNA"/>
</dbReference>
<reference evidence="1" key="1">
    <citation type="submission" date="2021-01" db="EMBL/GenBank/DDBJ databases">
        <authorList>
            <person name="Corre E."/>
            <person name="Pelletier E."/>
            <person name="Niang G."/>
            <person name="Scheremetjew M."/>
            <person name="Finn R."/>
            <person name="Kale V."/>
            <person name="Holt S."/>
            <person name="Cochrane G."/>
            <person name="Meng A."/>
            <person name="Brown T."/>
            <person name="Cohen L."/>
        </authorList>
    </citation>
    <scope>NUCLEOTIDE SEQUENCE</scope>
    <source>
        <strain evidence="1">Clade-D-RCC1621</strain>
    </source>
</reference>
<dbReference type="InterPro" id="IPR006311">
    <property type="entry name" value="TAT_signal"/>
</dbReference>
<gene>
    <name evidence="1" type="ORF">OMED0930_LOCUS5640</name>
</gene>
<name>A0A7S0Z932_9CHLO</name>